<dbReference type="InterPro" id="IPR039509">
    <property type="entry name" value="SPATA31"/>
</dbReference>
<feature type="region of interest" description="Disordered" evidence="9">
    <location>
        <begin position="866"/>
        <end position="894"/>
    </location>
</feature>
<dbReference type="GeneTree" id="ENSGT00950000183043"/>
<evidence type="ECO:0000256" key="6">
    <source>
        <dbReference type="ARBA" id="ARBA00023136"/>
    </source>
</evidence>
<feature type="region of interest" description="Disordered" evidence="9">
    <location>
        <begin position="178"/>
        <end position="221"/>
    </location>
</feature>
<feature type="domain" description="SPATA31" evidence="10">
    <location>
        <begin position="137"/>
        <end position="447"/>
    </location>
</feature>
<dbReference type="PANTHER" id="PTHR21859:SF55">
    <property type="entry name" value="SPERMATOGENESIS-ASSOCIATED PROTEIN 31A1-RELATED"/>
    <property type="match status" value="1"/>
</dbReference>
<keyword evidence="5" id="KW-1133">Transmembrane helix</keyword>
<evidence type="ECO:0000256" key="9">
    <source>
        <dbReference type="SAM" id="MobiDB-lite"/>
    </source>
</evidence>
<keyword evidence="2" id="KW-0812">Transmembrane</keyword>
<proteinExistence type="inferred from homology"/>
<evidence type="ECO:0000256" key="3">
    <source>
        <dbReference type="ARBA" id="ARBA00022782"/>
    </source>
</evidence>
<feature type="region of interest" description="Disordered" evidence="9">
    <location>
        <begin position="266"/>
        <end position="293"/>
    </location>
</feature>
<dbReference type="GO" id="GO:0007283">
    <property type="term" value="P:spermatogenesis"/>
    <property type="evidence" value="ECO:0007669"/>
    <property type="project" value="UniProtKB-KW"/>
</dbReference>
<evidence type="ECO:0000256" key="1">
    <source>
        <dbReference type="ARBA" id="ARBA00004167"/>
    </source>
</evidence>
<evidence type="ECO:0000259" key="10">
    <source>
        <dbReference type="Pfam" id="PF14650"/>
    </source>
</evidence>
<organism evidence="11 12">
    <name type="scientific">Loxodonta africana</name>
    <name type="common">African elephant</name>
    <dbReference type="NCBI Taxonomy" id="9785"/>
    <lineage>
        <taxon>Eukaryota</taxon>
        <taxon>Metazoa</taxon>
        <taxon>Chordata</taxon>
        <taxon>Craniata</taxon>
        <taxon>Vertebrata</taxon>
        <taxon>Euteleostomi</taxon>
        <taxon>Mammalia</taxon>
        <taxon>Eutheria</taxon>
        <taxon>Afrotheria</taxon>
        <taxon>Proboscidea</taxon>
        <taxon>Elephantidae</taxon>
        <taxon>Loxodonta</taxon>
    </lineage>
</organism>
<feature type="region of interest" description="Disordered" evidence="9">
    <location>
        <begin position="1033"/>
        <end position="1062"/>
    </location>
</feature>
<dbReference type="AlphaFoldDB" id="G3TT44"/>
<dbReference type="eggNOG" id="ENOG502RU0E">
    <property type="taxonomic scope" value="Eukaryota"/>
</dbReference>
<evidence type="ECO:0000313" key="11">
    <source>
        <dbReference type="Ensembl" id="ENSLAFP00000018752.1"/>
    </source>
</evidence>
<dbReference type="Proteomes" id="UP000007646">
    <property type="component" value="Unassembled WGS sequence"/>
</dbReference>
<dbReference type="HOGENOM" id="CLU_005668_2_1_1"/>
<evidence type="ECO:0000256" key="2">
    <source>
        <dbReference type="ARBA" id="ARBA00022692"/>
    </source>
</evidence>
<feature type="region of interest" description="Disordered" evidence="9">
    <location>
        <begin position="547"/>
        <end position="660"/>
    </location>
</feature>
<sequence>VTGPDGSSRPVSACSWWWAAAKTFPLWKHCKSQQEHTSQHPSKASFWGVRTDGSIEPGSPSLLNPDVQKPLEIAIAKRVESKIWKEKKHVSSDYCLNSSRLLKSLSHEQATTVPQPYWSKAEQLSSPQQLIYPEALGEHLLPSLHSESLGAAAWVSGSSPPVQSPVLFNRISNASPVQVSSQCSQPSPLRPNPRPHLWSQSSPRPLSTIPPPPSSTAQIRPHGILCPSAQNETQTFISTEMQHLESPFLQKQLKLGTFTLRGQRAFSPLNPNLPQASQASEARKSDSILPGDVPSRTELWKQLEQHIQKRVTQHKQSLPSRKRESLELTQATDQHGPSRPSVFLGESSKDVKKMGCRHPGNFQLGKDLGRELGEDISQGSEESPVKVLRAGSEELKSDSMSYSGSDTENCILRNPDKKQLENPLNVHLAESRSMLEDWIPVSAGCSWLTASHTLPKSDTHINRNWKSGILGVNTTQEFSFLTPGTEQALEARIKRFCVRHNVQAGKPMNLSLSETQSSSLSQYEFPSSATHESWTTSGAEAAKFWGESPQAGWGEKTTAKKSDPISDSPLPAASPVGEEVQGALIQTPCDNDPRPLEAAQSWQEGRQPFQPLTPSIVGRGPASRTVLGAQRGSLEPTPSQSVTRRGPGEESMSCALGDPSPSIARLGMSYESWSLRNQETRKAVVAKGSSALQLQGRDILRTSVPAQSQNINVDLTSKSPSPAGVPVQEPGKTHLKEQVINEEELKRELETEQPQGCPTDVLLQDYATEMILQGCATDILASQPSRCYPKHASNRDIAAWEVVSELMVARGSSLGQQDPKIPKLQDPWKNQWKISAPTDERKVFGSCKPKEHEEGLAGLGAYRARGVSQPARDKRSVESLGTKSPQLPAQKGHALPEGHIKGRMRNFLQSICRNKKDKGQGDPLQNTKPTHGPVKTKLVFRDREAPEVQTLTKAVGQILEEKLRFQQASYASELKQQTEKTQVSQDPVGGRLSYRKASSYPEHRREMSDMVRNKCTHEGHRNPYAMVKFKTSDRTLPSRGPVSPVSPCQHGPRMWGASGCHH</sequence>
<dbReference type="FunCoup" id="G3TT44">
    <property type="interactions" value="17"/>
</dbReference>
<evidence type="ECO:0000256" key="5">
    <source>
        <dbReference type="ARBA" id="ARBA00022989"/>
    </source>
</evidence>
<name>G3TT44_LOXAF</name>
<feature type="compositionally biased region" description="Low complexity" evidence="9">
    <location>
        <begin position="178"/>
        <end position="187"/>
    </location>
</feature>
<reference evidence="11" key="3">
    <citation type="submission" date="2025-09" db="UniProtKB">
        <authorList>
            <consortium name="Ensembl"/>
        </authorList>
    </citation>
    <scope>IDENTIFICATION</scope>
    <source>
        <strain evidence="11">Isolate ISIS603380</strain>
    </source>
</reference>
<reference evidence="11" key="2">
    <citation type="submission" date="2025-08" db="UniProtKB">
        <authorList>
            <consortium name="Ensembl"/>
        </authorList>
    </citation>
    <scope>IDENTIFICATION</scope>
    <source>
        <strain evidence="11">Isolate ISIS603380</strain>
    </source>
</reference>
<evidence type="ECO:0000256" key="7">
    <source>
        <dbReference type="ARBA" id="ARBA00035009"/>
    </source>
</evidence>
<feature type="region of interest" description="Disordered" evidence="9">
    <location>
        <begin position="973"/>
        <end position="1009"/>
    </location>
</feature>
<dbReference type="OMA" id="EMAGNEA"/>
<comment type="similarity">
    <text evidence="7">Belongs to the SPATA31 family.</text>
</comment>
<reference evidence="11 12" key="1">
    <citation type="submission" date="2009-06" db="EMBL/GenBank/DDBJ databases">
        <title>The Genome Sequence of Loxodonta africana (African elephant).</title>
        <authorList>
            <person name="Di Palma F."/>
            <person name="Heiman D."/>
            <person name="Young S."/>
            <person name="Johnson J."/>
            <person name="Lander E.S."/>
            <person name="Lindblad-Toh K."/>
        </authorList>
    </citation>
    <scope>NUCLEOTIDE SEQUENCE [LARGE SCALE GENOMIC DNA]</scope>
    <source>
        <strain evidence="11 12">Isolate ISIS603380</strain>
    </source>
</reference>
<keyword evidence="12" id="KW-1185">Reference proteome</keyword>
<keyword evidence="4" id="KW-0744">Spermatogenesis</keyword>
<feature type="region of interest" description="Disordered" evidence="9">
    <location>
        <begin position="308"/>
        <end position="345"/>
    </location>
</feature>
<protein>
    <recommendedName>
        <fullName evidence="10">SPATA31 domain-containing protein</fullName>
    </recommendedName>
</protein>
<keyword evidence="3" id="KW-0221">Differentiation</keyword>
<keyword evidence="6" id="KW-0472">Membrane</keyword>
<comment type="function">
    <text evidence="8">May play a role in spermatogenesis.</text>
</comment>
<dbReference type="GO" id="GO:0030154">
    <property type="term" value="P:cell differentiation"/>
    <property type="evidence" value="ECO:0007669"/>
    <property type="project" value="UniProtKB-KW"/>
</dbReference>
<dbReference type="Ensembl" id="ENSLAFT00000033158.1">
    <property type="protein sequence ID" value="ENSLAFP00000018752.1"/>
    <property type="gene ID" value="ENSLAFG00000030817.1"/>
</dbReference>
<comment type="subcellular location">
    <subcellularLocation>
        <location evidence="1">Membrane</location>
        <topology evidence="1">Single-pass membrane protein</topology>
    </subcellularLocation>
</comment>
<evidence type="ECO:0000256" key="8">
    <source>
        <dbReference type="ARBA" id="ARBA00037695"/>
    </source>
</evidence>
<evidence type="ECO:0000313" key="12">
    <source>
        <dbReference type="Proteomes" id="UP000007646"/>
    </source>
</evidence>
<dbReference type="PANTHER" id="PTHR21859">
    <property type="entry name" value="ACROSOME-SPECIFIC PROTEIN"/>
    <property type="match status" value="1"/>
</dbReference>
<dbReference type="InParanoid" id="G3TT44"/>
<accession>G3TT44</accession>
<evidence type="ECO:0000256" key="4">
    <source>
        <dbReference type="ARBA" id="ARBA00022871"/>
    </source>
</evidence>
<dbReference type="GO" id="GO:0016020">
    <property type="term" value="C:membrane"/>
    <property type="evidence" value="ECO:0007669"/>
    <property type="project" value="UniProtKB-SubCell"/>
</dbReference>
<feature type="compositionally biased region" description="Polar residues" evidence="9">
    <location>
        <begin position="269"/>
        <end position="280"/>
    </location>
</feature>
<dbReference type="Pfam" id="PF14650">
    <property type="entry name" value="FAM75"/>
    <property type="match status" value="1"/>
</dbReference>